<dbReference type="EMBL" id="KZ451969">
    <property type="protein sequence ID" value="PKA56899.1"/>
    <property type="molecule type" value="Genomic_DNA"/>
</dbReference>
<evidence type="ECO:0000256" key="5">
    <source>
        <dbReference type="ARBA" id="ARBA00023136"/>
    </source>
</evidence>
<dbReference type="OrthoDB" id="1882956at2759"/>
<evidence type="ECO:0000256" key="2">
    <source>
        <dbReference type="ARBA" id="ARBA00005975"/>
    </source>
</evidence>
<dbReference type="PROSITE" id="PS51837">
    <property type="entry name" value="LITAF"/>
    <property type="match status" value="1"/>
</dbReference>
<feature type="domain" description="LITAF" evidence="6">
    <location>
        <begin position="60"/>
        <end position="140"/>
    </location>
</feature>
<proteinExistence type="inferred from homology"/>
<keyword evidence="3" id="KW-0479">Metal-binding</keyword>
<gene>
    <name evidence="7" type="ORF">AXF42_Ash002202</name>
</gene>
<evidence type="ECO:0000256" key="1">
    <source>
        <dbReference type="ARBA" id="ARBA00004170"/>
    </source>
</evidence>
<evidence type="ECO:0000256" key="3">
    <source>
        <dbReference type="ARBA" id="ARBA00022723"/>
    </source>
</evidence>
<accession>A0A2I0AMV5</accession>
<comment type="similarity">
    <text evidence="2">Belongs to the CDIP1/LITAF family.</text>
</comment>
<evidence type="ECO:0000313" key="7">
    <source>
        <dbReference type="EMBL" id="PKA56899.1"/>
    </source>
</evidence>
<dbReference type="PANTHER" id="PTHR23292">
    <property type="entry name" value="LIPOPOLYSACCHARIDE-INDUCED TUMOR NECROSIS FACTOR-ALPHA FACTOR"/>
    <property type="match status" value="1"/>
</dbReference>
<dbReference type="STRING" id="1088818.A0A2I0AMV5"/>
<dbReference type="GO" id="GO:0016020">
    <property type="term" value="C:membrane"/>
    <property type="evidence" value="ECO:0007669"/>
    <property type="project" value="UniProtKB-SubCell"/>
</dbReference>
<dbReference type="AlphaFoldDB" id="A0A2I0AMV5"/>
<name>A0A2I0AMV5_9ASPA</name>
<dbReference type="InterPro" id="IPR037519">
    <property type="entry name" value="LITAF_fam"/>
</dbReference>
<dbReference type="InterPro" id="IPR006629">
    <property type="entry name" value="LITAF"/>
</dbReference>
<organism evidence="7 8">
    <name type="scientific">Apostasia shenzhenica</name>
    <dbReference type="NCBI Taxonomy" id="1088818"/>
    <lineage>
        <taxon>Eukaryota</taxon>
        <taxon>Viridiplantae</taxon>
        <taxon>Streptophyta</taxon>
        <taxon>Embryophyta</taxon>
        <taxon>Tracheophyta</taxon>
        <taxon>Spermatophyta</taxon>
        <taxon>Magnoliopsida</taxon>
        <taxon>Liliopsida</taxon>
        <taxon>Asparagales</taxon>
        <taxon>Orchidaceae</taxon>
        <taxon>Apostasioideae</taxon>
        <taxon>Apostasia</taxon>
    </lineage>
</organism>
<dbReference type="SMART" id="SM00714">
    <property type="entry name" value="LITAF"/>
    <property type="match status" value="1"/>
</dbReference>
<dbReference type="Pfam" id="PF10601">
    <property type="entry name" value="zf-LITAF-like"/>
    <property type="match status" value="1"/>
</dbReference>
<comment type="subcellular location">
    <subcellularLocation>
        <location evidence="1">Membrane</location>
        <topology evidence="1">Peripheral membrane protein</topology>
    </subcellularLocation>
</comment>
<keyword evidence="5" id="KW-0472">Membrane</keyword>
<dbReference type="PANTHER" id="PTHR23292:SF6">
    <property type="entry name" value="FI16602P1-RELATED"/>
    <property type="match status" value="1"/>
</dbReference>
<sequence length="206" mass="22535">MAGKGSMDEPALGVPYPYGAAGGAAGPTYSHVPVAAQPVYYVSQNPYQAGMVPPNAVYGDPKGIPLQQTMFRDTSAPFQCVYCGSSGLTTVRSKPSLAAVVGCMMPFMLGVCFLCPSMDCLWHKYHYCPNCQEKVADFEKSDPCLVVEPTRWTEQSFAGIAELHWFRRQLIHARRQRILSRVFASSSYAGITIGHQTFLRPAATEL</sequence>
<protein>
    <recommendedName>
        <fullName evidence="6">LITAF domain-containing protein</fullName>
    </recommendedName>
</protein>
<evidence type="ECO:0000259" key="6">
    <source>
        <dbReference type="PROSITE" id="PS51837"/>
    </source>
</evidence>
<keyword evidence="4" id="KW-0862">Zinc</keyword>
<keyword evidence="8" id="KW-1185">Reference proteome</keyword>
<dbReference type="Proteomes" id="UP000236161">
    <property type="component" value="Unassembled WGS sequence"/>
</dbReference>
<evidence type="ECO:0000313" key="8">
    <source>
        <dbReference type="Proteomes" id="UP000236161"/>
    </source>
</evidence>
<reference evidence="7 8" key="1">
    <citation type="journal article" date="2017" name="Nature">
        <title>The Apostasia genome and the evolution of orchids.</title>
        <authorList>
            <person name="Zhang G.Q."/>
            <person name="Liu K.W."/>
            <person name="Li Z."/>
            <person name="Lohaus R."/>
            <person name="Hsiao Y.Y."/>
            <person name="Niu S.C."/>
            <person name="Wang J.Y."/>
            <person name="Lin Y.C."/>
            <person name="Xu Q."/>
            <person name="Chen L.J."/>
            <person name="Yoshida K."/>
            <person name="Fujiwara S."/>
            <person name="Wang Z.W."/>
            <person name="Zhang Y.Q."/>
            <person name="Mitsuda N."/>
            <person name="Wang M."/>
            <person name="Liu G.H."/>
            <person name="Pecoraro L."/>
            <person name="Huang H.X."/>
            <person name="Xiao X.J."/>
            <person name="Lin M."/>
            <person name="Wu X.Y."/>
            <person name="Wu W.L."/>
            <person name="Chen Y.Y."/>
            <person name="Chang S.B."/>
            <person name="Sakamoto S."/>
            <person name="Ohme-Takagi M."/>
            <person name="Yagi M."/>
            <person name="Zeng S.J."/>
            <person name="Shen C.Y."/>
            <person name="Yeh C.M."/>
            <person name="Luo Y.B."/>
            <person name="Tsai W.C."/>
            <person name="Van de Peer Y."/>
            <person name="Liu Z.J."/>
        </authorList>
    </citation>
    <scope>NUCLEOTIDE SEQUENCE [LARGE SCALE GENOMIC DNA]</scope>
    <source>
        <strain evidence="8">cv. Shenzhen</strain>
        <tissue evidence="7">Stem</tissue>
    </source>
</reference>
<dbReference type="GO" id="GO:0008270">
    <property type="term" value="F:zinc ion binding"/>
    <property type="evidence" value="ECO:0007669"/>
    <property type="project" value="TreeGrafter"/>
</dbReference>
<evidence type="ECO:0000256" key="4">
    <source>
        <dbReference type="ARBA" id="ARBA00022833"/>
    </source>
</evidence>